<organism evidence="1 2">
    <name type="scientific">Bombilactobacillus apium</name>
    <dbReference type="NCBI Taxonomy" id="2675299"/>
    <lineage>
        <taxon>Bacteria</taxon>
        <taxon>Bacillati</taxon>
        <taxon>Bacillota</taxon>
        <taxon>Bacilli</taxon>
        <taxon>Lactobacillales</taxon>
        <taxon>Lactobacillaceae</taxon>
        <taxon>Bombilactobacillus</taxon>
    </lineage>
</organism>
<sequence length="127" mass="14521">MMINLKLIKELVDSKAQSQGRSFTGWNLDFQDSNNTQTLLPNEEKTLLTNTQTVTGASATDYTKHYARIKLQLLLQNLYRLGVGQYQAIIYLFFSPRTIKIRELKLADIRQSSSFNPSIVAVKTRVH</sequence>
<reference evidence="1 2" key="1">
    <citation type="submission" date="2020-06" db="EMBL/GenBank/DDBJ databases">
        <authorList>
            <person name="Kang J."/>
        </authorList>
    </citation>
    <scope>NUCLEOTIDE SEQUENCE [LARGE SCALE GENOMIC DNA]</scope>
    <source>
        <strain evidence="1 2">DCY120</strain>
    </source>
</reference>
<accession>A0A850QVX7</accession>
<name>A0A850QVX7_9LACO</name>
<gene>
    <name evidence="1" type="ORF">HU830_01890</name>
</gene>
<comment type="caution">
    <text evidence="1">The sequence shown here is derived from an EMBL/GenBank/DDBJ whole genome shotgun (WGS) entry which is preliminary data.</text>
</comment>
<dbReference type="RefSeq" id="WP_176942116.1">
    <property type="nucleotide sequence ID" value="NZ_JABZEC010000002.1"/>
</dbReference>
<evidence type="ECO:0000313" key="2">
    <source>
        <dbReference type="Proteomes" id="UP000563523"/>
    </source>
</evidence>
<dbReference type="AlphaFoldDB" id="A0A850QVX7"/>
<dbReference type="EMBL" id="JABZEC010000002">
    <property type="protein sequence ID" value="NVY95944.1"/>
    <property type="molecule type" value="Genomic_DNA"/>
</dbReference>
<protein>
    <submittedName>
        <fullName evidence="1">Uncharacterized protein</fullName>
    </submittedName>
</protein>
<proteinExistence type="predicted"/>
<dbReference type="Proteomes" id="UP000563523">
    <property type="component" value="Unassembled WGS sequence"/>
</dbReference>
<evidence type="ECO:0000313" key="1">
    <source>
        <dbReference type="EMBL" id="NVY95944.1"/>
    </source>
</evidence>
<keyword evidence="2" id="KW-1185">Reference proteome</keyword>